<dbReference type="PANTHER" id="PTHR13832">
    <property type="entry name" value="PROTEIN PHOSPHATASE 2C"/>
    <property type="match status" value="1"/>
</dbReference>
<evidence type="ECO:0000313" key="14">
    <source>
        <dbReference type="EMBL" id="CAD8190948.1"/>
    </source>
</evidence>
<feature type="region of interest" description="Disordered" evidence="10">
    <location>
        <begin position="164"/>
        <end position="198"/>
    </location>
</feature>
<dbReference type="OrthoDB" id="10264738at2759"/>
<dbReference type="InterPro" id="IPR000222">
    <property type="entry name" value="PP2C_BS"/>
</dbReference>
<comment type="catalytic activity">
    <reaction evidence="8">
        <text>O-phospho-L-threonyl-[protein] + H2O = L-threonyl-[protein] + phosphate</text>
        <dbReference type="Rhea" id="RHEA:47004"/>
        <dbReference type="Rhea" id="RHEA-COMP:11060"/>
        <dbReference type="Rhea" id="RHEA-COMP:11605"/>
        <dbReference type="ChEBI" id="CHEBI:15377"/>
        <dbReference type="ChEBI" id="CHEBI:30013"/>
        <dbReference type="ChEBI" id="CHEBI:43474"/>
        <dbReference type="ChEBI" id="CHEBI:61977"/>
        <dbReference type="EC" id="3.1.3.16"/>
    </reaction>
</comment>
<dbReference type="SMART" id="SM00332">
    <property type="entry name" value="PP2Cc"/>
    <property type="match status" value="1"/>
</dbReference>
<evidence type="ECO:0000256" key="4">
    <source>
        <dbReference type="ARBA" id="ARBA00022723"/>
    </source>
</evidence>
<dbReference type="GO" id="GO:0016020">
    <property type="term" value="C:membrane"/>
    <property type="evidence" value="ECO:0007669"/>
    <property type="project" value="UniProtKB-SubCell"/>
</dbReference>
<dbReference type="Pfam" id="PF00481">
    <property type="entry name" value="PP2C"/>
    <property type="match status" value="1"/>
</dbReference>
<keyword evidence="11" id="KW-1133">Transmembrane helix</keyword>
<feature type="transmembrane region" description="Helical" evidence="11">
    <location>
        <begin position="77"/>
        <end position="99"/>
    </location>
</feature>
<dbReference type="InterPro" id="IPR015655">
    <property type="entry name" value="PP2C"/>
</dbReference>
<dbReference type="Proteomes" id="UP000683925">
    <property type="component" value="Unassembled WGS sequence"/>
</dbReference>
<evidence type="ECO:0000256" key="11">
    <source>
        <dbReference type="SAM" id="Phobius"/>
    </source>
</evidence>
<comment type="subcellular location">
    <subcellularLocation>
        <location evidence="2">Membrane</location>
        <topology evidence="2">Peripheral membrane protein</topology>
    </subcellularLocation>
</comment>
<evidence type="ECO:0000256" key="5">
    <source>
        <dbReference type="ARBA" id="ARBA00022801"/>
    </source>
</evidence>
<dbReference type="GO" id="GO:0046872">
    <property type="term" value="F:metal ion binding"/>
    <property type="evidence" value="ECO:0007669"/>
    <property type="project" value="UniProtKB-KW"/>
</dbReference>
<proteinExistence type="inferred from homology"/>
<accession>A0A8S1WLV0</accession>
<protein>
    <recommendedName>
        <fullName evidence="3">protein-serine/threonine phosphatase</fullName>
        <ecNumber evidence="3">3.1.3.16</ecNumber>
    </recommendedName>
</protein>
<evidence type="ECO:0000256" key="9">
    <source>
        <dbReference type="RuleBase" id="RU003465"/>
    </source>
</evidence>
<evidence type="ECO:0000259" key="13">
    <source>
        <dbReference type="PROSITE" id="PS51746"/>
    </source>
</evidence>
<evidence type="ECO:0000256" key="6">
    <source>
        <dbReference type="ARBA" id="ARBA00022912"/>
    </source>
</evidence>
<keyword evidence="12" id="KW-0732">Signal</keyword>
<keyword evidence="11" id="KW-0812">Transmembrane</keyword>
<keyword evidence="15" id="KW-1185">Reference proteome</keyword>
<keyword evidence="11" id="KW-0472">Membrane</keyword>
<gene>
    <name evidence="14" type="ORF">POCTA_138.1.T0980182</name>
</gene>
<dbReference type="InterPro" id="IPR001932">
    <property type="entry name" value="PPM-type_phosphatase-like_dom"/>
</dbReference>
<dbReference type="GO" id="GO:0004722">
    <property type="term" value="F:protein serine/threonine phosphatase activity"/>
    <property type="evidence" value="ECO:0007669"/>
    <property type="project" value="UniProtKB-EC"/>
</dbReference>
<comment type="catalytic activity">
    <reaction evidence="7">
        <text>O-phospho-L-seryl-[protein] + H2O = L-seryl-[protein] + phosphate</text>
        <dbReference type="Rhea" id="RHEA:20629"/>
        <dbReference type="Rhea" id="RHEA-COMP:9863"/>
        <dbReference type="Rhea" id="RHEA-COMP:11604"/>
        <dbReference type="ChEBI" id="CHEBI:15377"/>
        <dbReference type="ChEBI" id="CHEBI:29999"/>
        <dbReference type="ChEBI" id="CHEBI:43474"/>
        <dbReference type="ChEBI" id="CHEBI:83421"/>
        <dbReference type="EC" id="3.1.3.16"/>
    </reaction>
</comment>
<dbReference type="PROSITE" id="PS51746">
    <property type="entry name" value="PPM_2"/>
    <property type="match status" value="1"/>
</dbReference>
<dbReference type="EMBL" id="CAJJDP010000097">
    <property type="protein sequence ID" value="CAD8190948.1"/>
    <property type="molecule type" value="Genomic_DNA"/>
</dbReference>
<keyword evidence="6 9" id="KW-0904">Protein phosphatase</keyword>
<evidence type="ECO:0000256" key="2">
    <source>
        <dbReference type="ARBA" id="ARBA00004170"/>
    </source>
</evidence>
<feature type="compositionally biased region" description="Polar residues" evidence="10">
    <location>
        <begin position="173"/>
        <end position="198"/>
    </location>
</feature>
<dbReference type="PROSITE" id="PS01032">
    <property type="entry name" value="PPM_1"/>
    <property type="match status" value="1"/>
</dbReference>
<evidence type="ECO:0000256" key="7">
    <source>
        <dbReference type="ARBA" id="ARBA00047761"/>
    </source>
</evidence>
<feature type="domain" description="PPM-type phosphatase" evidence="13">
    <location>
        <begin position="215"/>
        <end position="506"/>
    </location>
</feature>
<keyword evidence="4" id="KW-0479">Metal-binding</keyword>
<comment type="caution">
    <text evidence="14">The sequence shown here is derived from an EMBL/GenBank/DDBJ whole genome shotgun (WGS) entry which is preliminary data.</text>
</comment>
<sequence length="579" mass="65976">MVDLWILVILKVLIDFFYWKSISPKSNFLCTHCISASLNVFQNLSANGKLCMYVVLLDDFGGVKDILQTIIFIIKNIIIIFNAYMYKLLLFFLLFYSLITQKFNFVQAHQNYTLYVQIQIKLIMNNKGMFKHRDTNTFLTNHPAAEKQKKKPFEYLNLSYSKQFDGSPMKKQPYTSKANENQCKSQQEPSFPRQNTLPNYEPTRCSSLKNGIIKAYAANTNQGLVRDYNEDRVSIILNIIKPQSRENEPWPKCSYFGVYDGHGGSACADFLRDNLHQFVVKEPDFPWNPINAITKGFEAAEKCFLQMAQDSFNNGIPERSGSCAIVILMIGDSCYVANVGDSRAILSAESGKKVIDLSKDHKPELERDRIIKGGGQVYQTHGVNGEGLPILGPMRVNPGRLSVSRTFGDIEAKLEKFGGNPKIVIAEPEIKHLKIVNDHDFIVLGSDGIFDTMSSKDVITQIWKDVQQNQITNDLHNMMSNAVESVIKESLLRKTTDNVTLLIIAFSVTPQREQEARVKTMSYIDKLVNFPQSNNSTNSRTRKQNDENNPFFMNAQKLKQNPKLMKSNFEDHFQYRLIG</sequence>
<name>A0A8S1WLV0_PAROT</name>
<evidence type="ECO:0000256" key="10">
    <source>
        <dbReference type="SAM" id="MobiDB-lite"/>
    </source>
</evidence>
<evidence type="ECO:0000313" key="15">
    <source>
        <dbReference type="Proteomes" id="UP000683925"/>
    </source>
</evidence>
<evidence type="ECO:0000256" key="1">
    <source>
        <dbReference type="ARBA" id="ARBA00001946"/>
    </source>
</evidence>
<evidence type="ECO:0000256" key="3">
    <source>
        <dbReference type="ARBA" id="ARBA00013081"/>
    </source>
</evidence>
<dbReference type="AlphaFoldDB" id="A0A8S1WLV0"/>
<evidence type="ECO:0000256" key="12">
    <source>
        <dbReference type="SAM" id="SignalP"/>
    </source>
</evidence>
<keyword evidence="5 9" id="KW-0378">Hydrolase</keyword>
<comment type="cofactor">
    <cofactor evidence="1">
        <name>Mg(2+)</name>
        <dbReference type="ChEBI" id="CHEBI:18420"/>
    </cofactor>
</comment>
<feature type="chain" id="PRO_5035929794" description="protein-serine/threonine phosphatase" evidence="12">
    <location>
        <begin position="25"/>
        <end position="579"/>
    </location>
</feature>
<dbReference type="OMA" id="ENEPWPK"/>
<comment type="similarity">
    <text evidence="9">Belongs to the PP2C family.</text>
</comment>
<dbReference type="FunFam" id="3.60.40.10:FF:000099">
    <property type="entry name" value="Uncharacterized protein"/>
    <property type="match status" value="1"/>
</dbReference>
<dbReference type="EC" id="3.1.3.16" evidence="3"/>
<organism evidence="14 15">
    <name type="scientific">Paramecium octaurelia</name>
    <dbReference type="NCBI Taxonomy" id="43137"/>
    <lineage>
        <taxon>Eukaryota</taxon>
        <taxon>Sar</taxon>
        <taxon>Alveolata</taxon>
        <taxon>Ciliophora</taxon>
        <taxon>Intramacronucleata</taxon>
        <taxon>Oligohymenophorea</taxon>
        <taxon>Peniculida</taxon>
        <taxon>Parameciidae</taxon>
        <taxon>Paramecium</taxon>
    </lineage>
</organism>
<evidence type="ECO:0000256" key="8">
    <source>
        <dbReference type="ARBA" id="ARBA00048336"/>
    </source>
</evidence>
<feature type="signal peptide" evidence="12">
    <location>
        <begin position="1"/>
        <end position="24"/>
    </location>
</feature>
<dbReference type="CDD" id="cd00143">
    <property type="entry name" value="PP2Cc"/>
    <property type="match status" value="1"/>
</dbReference>
<reference evidence="14" key="1">
    <citation type="submission" date="2021-01" db="EMBL/GenBank/DDBJ databases">
        <authorList>
            <consortium name="Genoscope - CEA"/>
            <person name="William W."/>
        </authorList>
    </citation>
    <scope>NUCLEOTIDE SEQUENCE</scope>
</reference>
<dbReference type="PANTHER" id="PTHR13832:SF803">
    <property type="entry name" value="PROTEIN PHOSPHATASE 1G"/>
    <property type="match status" value="1"/>
</dbReference>